<comment type="pathway">
    <text evidence="12">Phospholipid metabolism; phosphatidylethanolamine biosynthesis; phosphatidylethanolamine from CDP-diacylglycerol: step 2/2.</text>
</comment>
<feature type="active site" description="Charge relay system; for autoendoproteolytic cleavage activity" evidence="12">
    <location>
        <position position="247"/>
    </location>
</feature>
<keyword evidence="6 12" id="KW-0472">Membrane</keyword>
<evidence type="ECO:0000256" key="2">
    <source>
        <dbReference type="ARBA" id="ARBA00022475"/>
    </source>
</evidence>
<keyword evidence="10 12" id="KW-1208">Phospholipid metabolism</keyword>
<comment type="similarity">
    <text evidence="12">Belongs to the phosphatidylserine decarboxylase family. PSD-B subfamily. Prokaryotic type I sub-subfamily.</text>
</comment>
<evidence type="ECO:0000256" key="1">
    <source>
        <dbReference type="ARBA" id="ARBA00005189"/>
    </source>
</evidence>
<dbReference type="GO" id="GO:0006646">
    <property type="term" value="P:phosphatidylethanolamine biosynthetic process"/>
    <property type="evidence" value="ECO:0007669"/>
    <property type="project" value="UniProtKB-UniRule"/>
</dbReference>
<evidence type="ECO:0000256" key="9">
    <source>
        <dbReference type="ARBA" id="ARBA00023239"/>
    </source>
</evidence>
<keyword evidence="5 12" id="KW-0443">Lipid metabolism</keyword>
<evidence type="ECO:0000256" key="5">
    <source>
        <dbReference type="ARBA" id="ARBA00023098"/>
    </source>
</evidence>
<feature type="modified residue" description="Pyruvic acid (Ser); by autocatalysis" evidence="12">
    <location>
        <position position="247"/>
    </location>
</feature>
<evidence type="ECO:0000256" key="6">
    <source>
        <dbReference type="ARBA" id="ARBA00023136"/>
    </source>
</evidence>
<evidence type="ECO:0000256" key="7">
    <source>
        <dbReference type="ARBA" id="ARBA00023145"/>
    </source>
</evidence>
<proteinExistence type="inferred from homology"/>
<comment type="PTM">
    <text evidence="12">Is synthesized initially as an inactive proenzyme. Formation of the active enzyme involves a self-maturation process in which the active site pyruvoyl group is generated from an internal serine residue via an autocatalytic post-translational modification. Two non-identical subunits are generated from the proenzyme in this reaction, and the pyruvate is formed at the N-terminus of the alpha chain, which is derived from the carboxyl end of the proenzyme. The autoendoproteolytic cleavage occurs by a canonical serine protease mechanism, in which the side chain hydroxyl group of the serine supplies its oxygen atom to form the C-terminus of the beta chain, while the remainder of the serine residue undergoes an oxidative deamination to produce ammonia and the pyruvoyl prosthetic group on the alpha chain. During this reaction, the Ser that is part of the protease active site of the proenzyme becomes the pyruvoyl prosthetic group, which constitutes an essential element of the active site of the mature decarboxylase.</text>
</comment>
<protein>
    <recommendedName>
        <fullName evidence="12">Phosphatidylserine decarboxylase proenzyme</fullName>
        <ecNumber evidence="12">4.1.1.65</ecNumber>
    </recommendedName>
    <component>
        <recommendedName>
            <fullName evidence="12">Phosphatidylserine decarboxylase alpha chain</fullName>
        </recommendedName>
    </component>
    <component>
        <recommendedName>
            <fullName evidence="12">Phosphatidylserine decarboxylase beta chain</fullName>
        </recommendedName>
    </component>
</protein>
<dbReference type="EMBL" id="CP048104">
    <property type="protein sequence ID" value="QKG85116.1"/>
    <property type="molecule type" value="Genomic_DNA"/>
</dbReference>
<comment type="cofactor">
    <cofactor evidence="12">
        <name>pyruvate</name>
        <dbReference type="ChEBI" id="CHEBI:15361"/>
    </cofactor>
    <text evidence="12">Binds 1 pyruvoyl group covalently per subunit.</text>
</comment>
<gene>
    <name evidence="12 13" type="primary">psd</name>
    <name evidence="13" type="ORF">GXN76_11995</name>
</gene>
<feature type="chain" id="PRO_5029070731" description="Phosphatidylserine decarboxylase beta chain" evidence="12">
    <location>
        <begin position="1"/>
        <end position="246"/>
    </location>
</feature>
<dbReference type="RefSeq" id="WP_173223464.1">
    <property type="nucleotide sequence ID" value="NZ_CP048104.1"/>
</dbReference>
<dbReference type="PANTHER" id="PTHR10067:SF6">
    <property type="entry name" value="PHOSPHATIDYLSERINE DECARBOXYLASE PROENZYME, MITOCHONDRIAL"/>
    <property type="match status" value="1"/>
</dbReference>
<keyword evidence="9 12" id="KW-0456">Lyase</keyword>
<evidence type="ECO:0000256" key="3">
    <source>
        <dbReference type="ARBA" id="ARBA00022516"/>
    </source>
</evidence>
<comment type="pathway">
    <text evidence="1">Lipid metabolism.</text>
</comment>
<dbReference type="AlphaFoldDB" id="A0A7D4C7W0"/>
<dbReference type="Proteomes" id="UP000503088">
    <property type="component" value="Chromosome"/>
</dbReference>
<evidence type="ECO:0000256" key="8">
    <source>
        <dbReference type="ARBA" id="ARBA00023209"/>
    </source>
</evidence>
<evidence type="ECO:0000256" key="4">
    <source>
        <dbReference type="ARBA" id="ARBA00022793"/>
    </source>
</evidence>
<feature type="active site" description="Charge relay system; for autoendoproteolytic cleavage activity" evidence="12">
    <location>
        <position position="86"/>
    </location>
</feature>
<feature type="site" description="Cleavage (non-hydrolytic); by autocatalysis" evidence="12">
    <location>
        <begin position="246"/>
        <end position="247"/>
    </location>
</feature>
<dbReference type="InterPro" id="IPR033178">
    <property type="entry name" value="PSD_type1_pro"/>
</dbReference>
<dbReference type="HAMAP" id="MF_00662">
    <property type="entry name" value="PS_decarb_PSD_B_type1"/>
    <property type="match status" value="1"/>
</dbReference>
<dbReference type="UniPathway" id="UPA00558">
    <property type="reaction ID" value="UER00616"/>
</dbReference>
<dbReference type="InterPro" id="IPR033177">
    <property type="entry name" value="PSD-B"/>
</dbReference>
<dbReference type="KEGG" id="kpul:GXN76_11995"/>
<keyword evidence="3 12" id="KW-0444">Lipid biosynthesis</keyword>
<dbReference type="EC" id="4.1.1.65" evidence="12"/>
<keyword evidence="4 12" id="KW-0210">Decarboxylase</keyword>
<evidence type="ECO:0000256" key="11">
    <source>
        <dbReference type="ARBA" id="ARBA00023317"/>
    </source>
</evidence>
<feature type="active site" description="Charge relay system; for autoendoproteolytic cleavage activity" evidence="12">
    <location>
        <position position="143"/>
    </location>
</feature>
<comment type="subcellular location">
    <subcellularLocation>
        <location evidence="12">Cell membrane</location>
        <topology evidence="12">Peripheral membrane protein</topology>
    </subcellularLocation>
</comment>
<comment type="subunit">
    <text evidence="12">Heterodimer of a large membrane-associated beta subunit and a small pyruvoyl-containing alpha subunit.</text>
</comment>
<evidence type="ECO:0000256" key="10">
    <source>
        <dbReference type="ARBA" id="ARBA00023264"/>
    </source>
</evidence>
<keyword evidence="11 12" id="KW-0670">Pyruvate</keyword>
<feature type="chain" id="PRO_5029070732" description="Phosphatidylserine decarboxylase alpha chain" evidence="12">
    <location>
        <begin position="247"/>
        <end position="280"/>
    </location>
</feature>
<dbReference type="NCBIfam" id="TIGR00163">
    <property type="entry name" value="PS_decarb"/>
    <property type="match status" value="1"/>
</dbReference>
<sequence length="280" mass="31946">MKEGFVLGLMKVIPKKTVSRWMGRFARSPFSRRMIPYYIRRFDVDVDQAEKPVSEYRTLLEFFVRKLKNGARPVPEDPRLIISPVDCCISQLGRIENGVLIQAKGVTYTLNALLGGDQEKTESFQEGFFITMYLSPKDYHRIHMPVRGKVVGLSYIPGSLFPVNPLGVRRVRGLFTKNERLITYLDSDAGYVAVVKVGATNVGSIKVEYDQDICTNLPRRKCVETRTYSSKEFWEKGAELGRFEFGSTVILLFQKGQIDWEDLKPGMTLRMGQSIGRIIK</sequence>
<name>A0A7D4C7W0_9BACL</name>
<keyword evidence="2 12" id="KW-1003">Cell membrane</keyword>
<evidence type="ECO:0000313" key="13">
    <source>
        <dbReference type="EMBL" id="QKG85116.1"/>
    </source>
</evidence>
<comment type="catalytic activity">
    <reaction evidence="12">
        <text>a 1,2-diacyl-sn-glycero-3-phospho-L-serine + H(+) = a 1,2-diacyl-sn-glycero-3-phosphoethanolamine + CO2</text>
        <dbReference type="Rhea" id="RHEA:20828"/>
        <dbReference type="ChEBI" id="CHEBI:15378"/>
        <dbReference type="ChEBI" id="CHEBI:16526"/>
        <dbReference type="ChEBI" id="CHEBI:57262"/>
        <dbReference type="ChEBI" id="CHEBI:64612"/>
        <dbReference type="EC" id="4.1.1.65"/>
    </reaction>
</comment>
<keyword evidence="8 12" id="KW-0594">Phospholipid biosynthesis</keyword>
<organism evidence="13 14">
    <name type="scientific">Kroppenstedtia pulmonis</name>
    <dbReference type="NCBI Taxonomy" id="1380685"/>
    <lineage>
        <taxon>Bacteria</taxon>
        <taxon>Bacillati</taxon>
        <taxon>Bacillota</taxon>
        <taxon>Bacilli</taxon>
        <taxon>Bacillales</taxon>
        <taxon>Thermoactinomycetaceae</taxon>
        <taxon>Kroppenstedtia</taxon>
    </lineage>
</organism>
<dbReference type="GO" id="GO:0004609">
    <property type="term" value="F:phosphatidylserine decarboxylase activity"/>
    <property type="evidence" value="ECO:0007669"/>
    <property type="project" value="UniProtKB-UniRule"/>
</dbReference>
<dbReference type="Pfam" id="PF02666">
    <property type="entry name" value="PS_Dcarbxylase"/>
    <property type="match status" value="1"/>
</dbReference>
<reference evidence="13 14" key="1">
    <citation type="submission" date="2020-01" db="EMBL/GenBank/DDBJ databases">
        <authorList>
            <person name="Gulvik C.A."/>
            <person name="Batra D.G."/>
        </authorList>
    </citation>
    <scope>NUCLEOTIDE SEQUENCE [LARGE SCALE GENOMIC DNA]</scope>
    <source>
        <strain evidence="13 14">W9323</strain>
    </source>
</reference>
<comment type="function">
    <text evidence="12">Catalyzes the formation of phosphatidylethanolamine (PtdEtn) from phosphatidylserine (PtdSer).</text>
</comment>
<keyword evidence="14" id="KW-1185">Reference proteome</keyword>
<feature type="active site" description="Schiff-base intermediate with substrate; via pyruvic acid; for decarboxylase activity" evidence="12">
    <location>
        <position position="247"/>
    </location>
</feature>
<dbReference type="InterPro" id="IPR003817">
    <property type="entry name" value="PS_Dcarbxylase"/>
</dbReference>
<dbReference type="GO" id="GO:0005886">
    <property type="term" value="C:plasma membrane"/>
    <property type="evidence" value="ECO:0007669"/>
    <property type="project" value="UniProtKB-SubCell"/>
</dbReference>
<keyword evidence="7 12" id="KW-0865">Zymogen</keyword>
<dbReference type="PANTHER" id="PTHR10067">
    <property type="entry name" value="PHOSPHATIDYLSERINE DECARBOXYLASE"/>
    <property type="match status" value="1"/>
</dbReference>
<evidence type="ECO:0000313" key="14">
    <source>
        <dbReference type="Proteomes" id="UP000503088"/>
    </source>
</evidence>
<evidence type="ECO:0000256" key="12">
    <source>
        <dbReference type="HAMAP-Rule" id="MF_00662"/>
    </source>
</evidence>
<accession>A0A7D4C7W0</accession>